<evidence type="ECO:0000313" key="3">
    <source>
        <dbReference type="Proteomes" id="UP000015105"/>
    </source>
</evidence>
<feature type="region of interest" description="Disordered" evidence="1">
    <location>
        <begin position="1"/>
        <end position="82"/>
    </location>
</feature>
<reference evidence="2" key="5">
    <citation type="journal article" date="2021" name="G3 (Bethesda)">
        <title>Aegilops tauschii genome assembly Aet v5.0 features greater sequence contiguity and improved annotation.</title>
        <authorList>
            <person name="Wang L."/>
            <person name="Zhu T."/>
            <person name="Rodriguez J.C."/>
            <person name="Deal K.R."/>
            <person name="Dubcovsky J."/>
            <person name="McGuire P.E."/>
            <person name="Lux T."/>
            <person name="Spannagl M."/>
            <person name="Mayer K.F.X."/>
            <person name="Baldrich P."/>
            <person name="Meyers B.C."/>
            <person name="Huo N."/>
            <person name="Gu Y.Q."/>
            <person name="Zhou H."/>
            <person name="Devos K.M."/>
            <person name="Bennetzen J.L."/>
            <person name="Unver T."/>
            <person name="Budak H."/>
            <person name="Gulick P.J."/>
            <person name="Galiba G."/>
            <person name="Kalapos B."/>
            <person name="Nelson D.R."/>
            <person name="Li P."/>
            <person name="You F.M."/>
            <person name="Luo M.C."/>
            <person name="Dvorak J."/>
        </authorList>
    </citation>
    <scope>NUCLEOTIDE SEQUENCE [LARGE SCALE GENOMIC DNA]</scope>
    <source>
        <strain evidence="2">cv. AL8/78</strain>
    </source>
</reference>
<proteinExistence type="predicted"/>
<evidence type="ECO:0000313" key="2">
    <source>
        <dbReference type="EnsemblPlants" id="AET7Gv20982900.1"/>
    </source>
</evidence>
<name>A0A453SKI0_AEGTS</name>
<evidence type="ECO:0000256" key="1">
    <source>
        <dbReference type="SAM" id="MobiDB-lite"/>
    </source>
</evidence>
<reference evidence="3" key="2">
    <citation type="journal article" date="2017" name="Nat. Plants">
        <title>The Aegilops tauschii genome reveals multiple impacts of transposons.</title>
        <authorList>
            <person name="Zhao G."/>
            <person name="Zou C."/>
            <person name="Li K."/>
            <person name="Wang K."/>
            <person name="Li T."/>
            <person name="Gao L."/>
            <person name="Zhang X."/>
            <person name="Wang H."/>
            <person name="Yang Z."/>
            <person name="Liu X."/>
            <person name="Jiang W."/>
            <person name="Mao L."/>
            <person name="Kong X."/>
            <person name="Jiao Y."/>
            <person name="Jia J."/>
        </authorList>
    </citation>
    <scope>NUCLEOTIDE SEQUENCE [LARGE SCALE GENOMIC DNA]</scope>
    <source>
        <strain evidence="3">cv. AL8/78</strain>
    </source>
</reference>
<accession>A0A453SKI0</accession>
<reference evidence="2" key="4">
    <citation type="submission" date="2019-03" db="UniProtKB">
        <authorList>
            <consortium name="EnsemblPlants"/>
        </authorList>
    </citation>
    <scope>IDENTIFICATION</scope>
</reference>
<dbReference type="Proteomes" id="UP000015105">
    <property type="component" value="Chromosome 7D"/>
</dbReference>
<keyword evidence="3" id="KW-1185">Reference proteome</keyword>
<sequence>PGTCPGGRTVKSPLQTGSAPRRRRGATCTWGGSSRPWPRRAPACVRRRRTPRGAAAARRSEGPWPRRRPPASPAAMAAAMSSPPPATCLLVGRSIDNRKNRDAASSLLSLQIPVKEAKVEAWDLL</sequence>
<dbReference type="Gramene" id="AET7Gv20982900.1">
    <property type="protein sequence ID" value="AET7Gv20982900.1"/>
    <property type="gene ID" value="AET7Gv20982900"/>
</dbReference>
<dbReference type="AlphaFoldDB" id="A0A453SKI0"/>
<reference evidence="3" key="1">
    <citation type="journal article" date="2014" name="Science">
        <title>Ancient hybridizations among the ancestral genomes of bread wheat.</title>
        <authorList>
            <consortium name="International Wheat Genome Sequencing Consortium,"/>
            <person name="Marcussen T."/>
            <person name="Sandve S.R."/>
            <person name="Heier L."/>
            <person name="Spannagl M."/>
            <person name="Pfeifer M."/>
            <person name="Jakobsen K.S."/>
            <person name="Wulff B.B."/>
            <person name="Steuernagel B."/>
            <person name="Mayer K.F."/>
            <person name="Olsen O.A."/>
        </authorList>
    </citation>
    <scope>NUCLEOTIDE SEQUENCE [LARGE SCALE GENOMIC DNA]</scope>
    <source>
        <strain evidence="3">cv. AL8/78</strain>
    </source>
</reference>
<organism evidence="2 3">
    <name type="scientific">Aegilops tauschii subsp. strangulata</name>
    <name type="common">Goatgrass</name>
    <dbReference type="NCBI Taxonomy" id="200361"/>
    <lineage>
        <taxon>Eukaryota</taxon>
        <taxon>Viridiplantae</taxon>
        <taxon>Streptophyta</taxon>
        <taxon>Embryophyta</taxon>
        <taxon>Tracheophyta</taxon>
        <taxon>Spermatophyta</taxon>
        <taxon>Magnoliopsida</taxon>
        <taxon>Liliopsida</taxon>
        <taxon>Poales</taxon>
        <taxon>Poaceae</taxon>
        <taxon>BOP clade</taxon>
        <taxon>Pooideae</taxon>
        <taxon>Triticodae</taxon>
        <taxon>Triticeae</taxon>
        <taxon>Triticinae</taxon>
        <taxon>Aegilops</taxon>
    </lineage>
</organism>
<reference evidence="2" key="3">
    <citation type="journal article" date="2017" name="Nature">
        <title>Genome sequence of the progenitor of the wheat D genome Aegilops tauschii.</title>
        <authorList>
            <person name="Luo M.C."/>
            <person name="Gu Y.Q."/>
            <person name="Puiu D."/>
            <person name="Wang H."/>
            <person name="Twardziok S.O."/>
            <person name="Deal K.R."/>
            <person name="Huo N."/>
            <person name="Zhu T."/>
            <person name="Wang L."/>
            <person name="Wang Y."/>
            <person name="McGuire P.E."/>
            <person name="Liu S."/>
            <person name="Long H."/>
            <person name="Ramasamy R.K."/>
            <person name="Rodriguez J.C."/>
            <person name="Van S.L."/>
            <person name="Yuan L."/>
            <person name="Wang Z."/>
            <person name="Xia Z."/>
            <person name="Xiao L."/>
            <person name="Anderson O.D."/>
            <person name="Ouyang S."/>
            <person name="Liang Y."/>
            <person name="Zimin A.V."/>
            <person name="Pertea G."/>
            <person name="Qi P."/>
            <person name="Bennetzen J.L."/>
            <person name="Dai X."/>
            <person name="Dawson M.W."/>
            <person name="Muller H.G."/>
            <person name="Kugler K."/>
            <person name="Rivarola-Duarte L."/>
            <person name="Spannagl M."/>
            <person name="Mayer K.F.X."/>
            <person name="Lu F.H."/>
            <person name="Bevan M.W."/>
            <person name="Leroy P."/>
            <person name="Li P."/>
            <person name="You F.M."/>
            <person name="Sun Q."/>
            <person name="Liu Z."/>
            <person name="Lyons E."/>
            <person name="Wicker T."/>
            <person name="Salzberg S.L."/>
            <person name="Devos K.M."/>
            <person name="Dvorak J."/>
        </authorList>
    </citation>
    <scope>NUCLEOTIDE SEQUENCE [LARGE SCALE GENOMIC DNA]</scope>
    <source>
        <strain evidence="2">cv. AL8/78</strain>
    </source>
</reference>
<dbReference type="EnsemblPlants" id="AET7Gv20982900.1">
    <property type="protein sequence ID" value="AET7Gv20982900.1"/>
    <property type="gene ID" value="AET7Gv20982900"/>
</dbReference>
<protein>
    <submittedName>
        <fullName evidence="2">Uncharacterized protein</fullName>
    </submittedName>
</protein>